<keyword evidence="4" id="KW-0057">Aromatic amino acid biosynthesis</keyword>
<dbReference type="PROSITE" id="PS51171">
    <property type="entry name" value="PREPHENATE_DEHYDR_3"/>
    <property type="match status" value="1"/>
</dbReference>
<feature type="domain" description="Prephenate dehydratase" evidence="8">
    <location>
        <begin position="3"/>
        <end position="181"/>
    </location>
</feature>
<dbReference type="GO" id="GO:0004664">
    <property type="term" value="F:prephenate dehydratase activity"/>
    <property type="evidence" value="ECO:0007669"/>
    <property type="project" value="UniProtKB-EC"/>
</dbReference>
<evidence type="ECO:0000256" key="6">
    <source>
        <dbReference type="ARBA" id="ARBA00023239"/>
    </source>
</evidence>
<keyword evidence="6" id="KW-0456">Lyase</keyword>
<dbReference type="STRING" id="1586267.GCA_001418685_01677"/>
<dbReference type="CDD" id="cd04905">
    <property type="entry name" value="ACT_CM-PDT"/>
    <property type="match status" value="1"/>
</dbReference>
<keyword evidence="5" id="KW-0584">Phenylalanine biosynthesis</keyword>
<dbReference type="GO" id="GO:0005737">
    <property type="term" value="C:cytoplasm"/>
    <property type="evidence" value="ECO:0007669"/>
    <property type="project" value="TreeGrafter"/>
</dbReference>
<dbReference type="Gene3D" id="3.30.70.260">
    <property type="match status" value="1"/>
</dbReference>
<evidence type="ECO:0000259" key="9">
    <source>
        <dbReference type="PROSITE" id="PS51671"/>
    </source>
</evidence>
<dbReference type="Pfam" id="PF00800">
    <property type="entry name" value="PDT"/>
    <property type="match status" value="1"/>
</dbReference>
<evidence type="ECO:0000313" key="10">
    <source>
        <dbReference type="EMBL" id="CVK16812.1"/>
    </source>
</evidence>
<sequence length="277" mass="31224">MKSVSIQGIRGSFHHEAVNRFFHDQKMEIIDSPTFKTVVMDVINGKANYGMMAIENSIAGAILPNYSLITKYGLHIIGEVVLPIKHHLLALPGETLDSINEVRTHPMALLQCENFLEKYPSWKLLSKDDTATCAYHIHIKKMKGVATIGSKLAAQMYQLHILAENIHDVSDNYTRFYLLSATPEKIENFTKASLYFTTDHTMGSLAKVLNILAKYKMNITKIQSVPLTGSIFQYSFHADINTPGGDDTNYRMALNEIKNTTGFLHILGEYKEDKIKK</sequence>
<dbReference type="SUPFAM" id="SSF53850">
    <property type="entry name" value="Periplasmic binding protein-like II"/>
    <property type="match status" value="1"/>
</dbReference>
<name>A0A0X3AR22_9FLAO</name>
<dbReference type="Gene3D" id="3.40.190.10">
    <property type="entry name" value="Periplasmic binding protein-like II"/>
    <property type="match status" value="2"/>
</dbReference>
<dbReference type="InterPro" id="IPR045865">
    <property type="entry name" value="ACT-like_dom_sf"/>
</dbReference>
<dbReference type="InterPro" id="IPR001086">
    <property type="entry name" value="Preph_deHydtase"/>
</dbReference>
<dbReference type="OrthoDB" id="9802281at2"/>
<evidence type="ECO:0000259" key="8">
    <source>
        <dbReference type="PROSITE" id="PS51171"/>
    </source>
</evidence>
<evidence type="ECO:0000256" key="7">
    <source>
        <dbReference type="ARBA" id="ARBA00047848"/>
    </source>
</evidence>
<dbReference type="Proteomes" id="UP000182761">
    <property type="component" value="Unassembled WGS sequence"/>
</dbReference>
<organism evidence="10 11">
    <name type="scientific">Apibacter mensalis</name>
    <dbReference type="NCBI Taxonomy" id="1586267"/>
    <lineage>
        <taxon>Bacteria</taxon>
        <taxon>Pseudomonadati</taxon>
        <taxon>Bacteroidota</taxon>
        <taxon>Flavobacteriia</taxon>
        <taxon>Flavobacteriales</taxon>
        <taxon>Weeksellaceae</taxon>
        <taxon>Apibacter</taxon>
    </lineage>
</organism>
<dbReference type="EC" id="4.2.1.51" evidence="2"/>
<keyword evidence="3" id="KW-0028">Amino-acid biosynthesis</keyword>
<dbReference type="AlphaFoldDB" id="A0A0X3AR22"/>
<accession>A0A0X3AR22</accession>
<evidence type="ECO:0000256" key="2">
    <source>
        <dbReference type="ARBA" id="ARBA00013147"/>
    </source>
</evidence>
<feature type="domain" description="ACT" evidence="9">
    <location>
        <begin position="193"/>
        <end position="271"/>
    </location>
</feature>
<evidence type="ECO:0000256" key="1">
    <source>
        <dbReference type="ARBA" id="ARBA00004741"/>
    </source>
</evidence>
<reference evidence="10 11" key="1">
    <citation type="submission" date="2016-01" db="EMBL/GenBank/DDBJ databases">
        <authorList>
            <person name="McClelland M."/>
            <person name="Jain A."/>
            <person name="Saraogi P."/>
            <person name="Mendelson R."/>
            <person name="Westerman R."/>
            <person name="SanMiguel P."/>
            <person name="Csonka L."/>
        </authorList>
    </citation>
    <scope>NUCLEOTIDE SEQUENCE [LARGE SCALE GENOMIC DNA]</scope>
    <source>
        <strain evidence="10 11">R-53146</strain>
    </source>
</reference>
<dbReference type="EMBL" id="FCOR01000011">
    <property type="protein sequence ID" value="CVK16812.1"/>
    <property type="molecule type" value="Genomic_DNA"/>
</dbReference>
<evidence type="ECO:0000256" key="5">
    <source>
        <dbReference type="ARBA" id="ARBA00023222"/>
    </source>
</evidence>
<dbReference type="RefSeq" id="WP_055426001.1">
    <property type="nucleotide sequence ID" value="NZ_FCOR01000011.1"/>
</dbReference>
<keyword evidence="11" id="KW-1185">Reference proteome</keyword>
<evidence type="ECO:0000256" key="4">
    <source>
        <dbReference type="ARBA" id="ARBA00023141"/>
    </source>
</evidence>
<dbReference type="PANTHER" id="PTHR21022">
    <property type="entry name" value="PREPHENATE DEHYDRATASE P PROTEIN"/>
    <property type="match status" value="1"/>
</dbReference>
<dbReference type="PANTHER" id="PTHR21022:SF19">
    <property type="entry name" value="PREPHENATE DEHYDRATASE-RELATED"/>
    <property type="match status" value="1"/>
</dbReference>
<proteinExistence type="predicted"/>
<dbReference type="InterPro" id="IPR002912">
    <property type="entry name" value="ACT_dom"/>
</dbReference>
<dbReference type="CDD" id="cd13631">
    <property type="entry name" value="PBP2_Ct-PDT_like"/>
    <property type="match status" value="1"/>
</dbReference>
<gene>
    <name evidence="10" type="ORF">Ga0061079_1114</name>
</gene>
<evidence type="ECO:0000256" key="3">
    <source>
        <dbReference type="ARBA" id="ARBA00022605"/>
    </source>
</evidence>
<dbReference type="SUPFAM" id="SSF55021">
    <property type="entry name" value="ACT-like"/>
    <property type="match status" value="1"/>
</dbReference>
<comment type="catalytic activity">
    <reaction evidence="7">
        <text>prephenate + H(+) = 3-phenylpyruvate + CO2 + H2O</text>
        <dbReference type="Rhea" id="RHEA:21648"/>
        <dbReference type="ChEBI" id="CHEBI:15377"/>
        <dbReference type="ChEBI" id="CHEBI:15378"/>
        <dbReference type="ChEBI" id="CHEBI:16526"/>
        <dbReference type="ChEBI" id="CHEBI:18005"/>
        <dbReference type="ChEBI" id="CHEBI:29934"/>
        <dbReference type="EC" id="4.2.1.51"/>
    </reaction>
</comment>
<dbReference type="UniPathway" id="UPA00121">
    <property type="reaction ID" value="UER00345"/>
</dbReference>
<comment type="pathway">
    <text evidence="1">Amino-acid biosynthesis; L-phenylalanine biosynthesis; phenylpyruvate from prephenate: step 1/1.</text>
</comment>
<dbReference type="PROSITE" id="PS51671">
    <property type="entry name" value="ACT"/>
    <property type="match status" value="1"/>
</dbReference>
<protein>
    <recommendedName>
        <fullName evidence="2">prephenate dehydratase</fullName>
        <ecNumber evidence="2">4.2.1.51</ecNumber>
    </recommendedName>
</protein>
<evidence type="ECO:0000313" key="11">
    <source>
        <dbReference type="Proteomes" id="UP000182761"/>
    </source>
</evidence>
<dbReference type="GO" id="GO:0009094">
    <property type="term" value="P:L-phenylalanine biosynthetic process"/>
    <property type="evidence" value="ECO:0007669"/>
    <property type="project" value="UniProtKB-UniPathway"/>
</dbReference>